<dbReference type="AlphaFoldDB" id="A0A508TQA2"/>
<dbReference type="Proteomes" id="UP000328092">
    <property type="component" value="Unassembled WGS sequence"/>
</dbReference>
<evidence type="ECO:0000313" key="2">
    <source>
        <dbReference type="Proteomes" id="UP000328092"/>
    </source>
</evidence>
<organism evidence="1 2">
    <name type="scientific">Bradyrhizobium ivorense</name>
    <dbReference type="NCBI Taxonomy" id="2511166"/>
    <lineage>
        <taxon>Bacteria</taxon>
        <taxon>Pseudomonadati</taxon>
        <taxon>Pseudomonadota</taxon>
        <taxon>Alphaproteobacteria</taxon>
        <taxon>Hyphomicrobiales</taxon>
        <taxon>Nitrobacteraceae</taxon>
        <taxon>Bradyrhizobium</taxon>
    </lineage>
</organism>
<keyword evidence="2" id="KW-1185">Reference proteome</keyword>
<comment type="caution">
    <text evidence="1">The sequence shown here is derived from an EMBL/GenBank/DDBJ whole genome shotgun (WGS) entry which is preliminary data.</text>
</comment>
<proteinExistence type="predicted"/>
<evidence type="ECO:0000313" key="1">
    <source>
        <dbReference type="EMBL" id="VIO76521.1"/>
    </source>
</evidence>
<sequence>MTEAQVLGVLALTGRVYDVTDNAPESINKLTPETIAKLDALVGKRGFANYEEYKVVTENIGLVSAGIDPVTNRYVGSEAVIRAQIARARSDKKMSSADKAERIADLKDDLQFVMPAVQYKSNIGLVLKYSDALAKVIRGG</sequence>
<protein>
    <submittedName>
        <fullName evidence="1">Uncharacterized protein</fullName>
    </submittedName>
</protein>
<accession>A0A508TQA2</accession>
<dbReference type="EMBL" id="CAADFC020000028">
    <property type="protein sequence ID" value="VIO76521.1"/>
    <property type="molecule type" value="Genomic_DNA"/>
</dbReference>
<name>A0A508TQA2_9BRAD</name>
<reference evidence="1" key="1">
    <citation type="submission" date="2019-02" db="EMBL/GenBank/DDBJ databases">
        <authorList>
            <person name="Pothier F.J."/>
        </authorList>
    </citation>
    <scope>NUCLEOTIDE SEQUENCE</scope>
    <source>
        <strain evidence="1">CI-1B</strain>
    </source>
</reference>
<gene>
    <name evidence="1" type="ORF">CI1B_65140</name>
</gene>